<dbReference type="InterPro" id="IPR016181">
    <property type="entry name" value="Acyl_CoA_acyltransferase"/>
</dbReference>
<proteinExistence type="predicted"/>
<protein>
    <recommendedName>
        <fullName evidence="3">GNAT family N-acetyltransferase</fullName>
    </recommendedName>
</protein>
<evidence type="ECO:0000313" key="1">
    <source>
        <dbReference type="EMBL" id="MCL6422875.1"/>
    </source>
</evidence>
<name>A0ABT0R1R9_9MICO</name>
<dbReference type="SUPFAM" id="SSF55729">
    <property type="entry name" value="Acyl-CoA N-acyltransferases (Nat)"/>
    <property type="match status" value="1"/>
</dbReference>
<dbReference type="Proteomes" id="UP001203761">
    <property type="component" value="Unassembled WGS sequence"/>
</dbReference>
<reference evidence="1" key="1">
    <citation type="submission" date="2022-02" db="EMBL/GenBank/DDBJ databases">
        <authorList>
            <person name="Lee M."/>
            <person name="Kim S.-J."/>
            <person name="Jung M.-Y."/>
        </authorList>
    </citation>
    <scope>NUCLEOTIDE SEQUENCE</scope>
    <source>
        <strain evidence="1">JHP9</strain>
    </source>
</reference>
<gene>
    <name evidence="1" type="ORF">Bequi_05650</name>
</gene>
<dbReference type="EMBL" id="JAKNCJ010000002">
    <property type="protein sequence ID" value="MCL6422875.1"/>
    <property type="molecule type" value="Genomic_DNA"/>
</dbReference>
<keyword evidence="2" id="KW-1185">Reference proteome</keyword>
<evidence type="ECO:0008006" key="3">
    <source>
        <dbReference type="Google" id="ProtNLM"/>
    </source>
</evidence>
<organism evidence="1 2">
    <name type="scientific">Brachybacterium equifaecis</name>
    <dbReference type="NCBI Taxonomy" id="2910770"/>
    <lineage>
        <taxon>Bacteria</taxon>
        <taxon>Bacillati</taxon>
        <taxon>Actinomycetota</taxon>
        <taxon>Actinomycetes</taxon>
        <taxon>Micrococcales</taxon>
        <taxon>Dermabacteraceae</taxon>
        <taxon>Brachybacterium</taxon>
    </lineage>
</organism>
<dbReference type="RefSeq" id="WP_249736987.1">
    <property type="nucleotide sequence ID" value="NZ_JAKNCJ010000002.1"/>
</dbReference>
<accession>A0ABT0R1R9</accession>
<sequence length="346" mass="37374">MCVRPATTADAEQAAARFPDLLPDRWREGGNRRAFVAVTADGAGADTGPEPGKRTILGHCRGHDNAYHPGSRLLELQILPVDALPPGVDLADVEDALLRAQIAASGRPLRMKIYAGMHRERELAIRHGGIAVQVTPPWRYDIGPELREWADAHQAEPPAEVRAIGEDDRESVRDLEAEHYVAQHAAWSPSAPVGAMRELFAESHDPASEETYDPQRSVVLAREGEICAAALLWPFDEEFTGREVTLLSRPYVGPHSRADKEACLAALIGSGADGESLLVDSHLTEQHEAEMMREIPGLVGSAEDWMAITAIPVSKGPAPIPFPRALIPEEAPWVAQLLPGAGADGL</sequence>
<comment type="caution">
    <text evidence="1">The sequence shown here is derived from an EMBL/GenBank/DDBJ whole genome shotgun (WGS) entry which is preliminary data.</text>
</comment>
<evidence type="ECO:0000313" key="2">
    <source>
        <dbReference type="Proteomes" id="UP001203761"/>
    </source>
</evidence>